<dbReference type="EMBL" id="JBHSQV010000167">
    <property type="protein sequence ID" value="MFC5987624.1"/>
    <property type="molecule type" value="Genomic_DNA"/>
</dbReference>
<dbReference type="CDD" id="cd04861">
    <property type="entry name" value="LigD_Pol_like"/>
    <property type="match status" value="1"/>
</dbReference>
<name>A0ABW1IRJ3_9BACL</name>
<organism evidence="2 3">
    <name type="scientific">Marinicrinis lubricantis</name>
    <dbReference type="NCBI Taxonomy" id="2086470"/>
    <lineage>
        <taxon>Bacteria</taxon>
        <taxon>Bacillati</taxon>
        <taxon>Bacillota</taxon>
        <taxon>Bacilli</taxon>
        <taxon>Bacillales</taxon>
        <taxon>Paenibacillaceae</taxon>
    </lineage>
</organism>
<protein>
    <submittedName>
        <fullName evidence="2">Non-homologous end-joining DNA ligase</fullName>
        <ecNumber evidence="2">6.5.1.1</ecNumber>
    </submittedName>
</protein>
<dbReference type="Proteomes" id="UP001596250">
    <property type="component" value="Unassembled WGS sequence"/>
</dbReference>
<dbReference type="Pfam" id="PF21686">
    <property type="entry name" value="LigD_Prim-Pol"/>
    <property type="match status" value="1"/>
</dbReference>
<sequence>MKMPVKEKLTVRIGDTDIPVTNPDKYLWPDENISKLDYVKKLAFLSPFLLKYCGNRYLTTIRYPNGITGKSFYQKSCPEPKPDYIQTGQLESTHYVIPKSPADILWLGNLACLEFHPSLHVVDSMQPAEWIIDMDPTSPDGPDMAEAACLVGELLTQLQIHSIPKTSGATGIQIYIPIEQGPSFEQLRVLGQFIAEFMVTKHPRIFTIERMTKDRGDKIYLDYLQHWYGKTLASPYTPRAKPGAPVSTPLAWDELALGFDPKRYNLFTIEERLTQLGDLIDDVPKQSLSEVIRFVSRHKS</sequence>
<dbReference type="GO" id="GO:0003910">
    <property type="term" value="F:DNA ligase (ATP) activity"/>
    <property type="evidence" value="ECO:0007669"/>
    <property type="project" value="UniProtKB-EC"/>
</dbReference>
<evidence type="ECO:0000259" key="1">
    <source>
        <dbReference type="Pfam" id="PF21686"/>
    </source>
</evidence>
<comment type="caution">
    <text evidence="2">The sequence shown here is derived from an EMBL/GenBank/DDBJ whole genome shotgun (WGS) entry which is preliminary data.</text>
</comment>
<proteinExistence type="predicted"/>
<dbReference type="EC" id="6.5.1.1" evidence="2"/>
<keyword evidence="3" id="KW-1185">Reference proteome</keyword>
<dbReference type="Gene3D" id="3.90.920.10">
    <property type="entry name" value="DNA primase, PRIM domain"/>
    <property type="match status" value="1"/>
</dbReference>
<gene>
    <name evidence="2" type="primary">ligD</name>
    <name evidence="2" type="ORF">ACFPXP_14555</name>
</gene>
<dbReference type="InterPro" id="IPR052171">
    <property type="entry name" value="NHEJ_LigD"/>
</dbReference>
<dbReference type="NCBIfam" id="TIGR02778">
    <property type="entry name" value="ligD_pol"/>
    <property type="match status" value="1"/>
</dbReference>
<reference evidence="3" key="1">
    <citation type="journal article" date="2019" name="Int. J. Syst. Evol. Microbiol.">
        <title>The Global Catalogue of Microorganisms (GCM) 10K type strain sequencing project: providing services to taxonomists for standard genome sequencing and annotation.</title>
        <authorList>
            <consortium name="The Broad Institute Genomics Platform"/>
            <consortium name="The Broad Institute Genome Sequencing Center for Infectious Disease"/>
            <person name="Wu L."/>
            <person name="Ma J."/>
        </authorList>
    </citation>
    <scope>NUCLEOTIDE SEQUENCE [LARGE SCALE GENOMIC DNA]</scope>
    <source>
        <strain evidence="3">CCM 8749</strain>
    </source>
</reference>
<keyword evidence="2" id="KW-0436">Ligase</keyword>
<dbReference type="RefSeq" id="WP_379895035.1">
    <property type="nucleotide sequence ID" value="NZ_CBCSCT010000035.1"/>
</dbReference>
<feature type="domain" description="DNA ligase D polymerase" evidence="1">
    <location>
        <begin position="35"/>
        <end position="279"/>
    </location>
</feature>
<dbReference type="PANTHER" id="PTHR42705:SF2">
    <property type="entry name" value="BIFUNCTIONAL NON-HOMOLOGOUS END JOINING PROTEIN LIGD"/>
    <property type="match status" value="1"/>
</dbReference>
<dbReference type="InterPro" id="IPR014145">
    <property type="entry name" value="LigD_pol_dom"/>
</dbReference>
<dbReference type="PANTHER" id="PTHR42705">
    <property type="entry name" value="BIFUNCTIONAL NON-HOMOLOGOUS END JOINING PROTEIN LIGD"/>
    <property type="match status" value="1"/>
</dbReference>
<accession>A0ABW1IRJ3</accession>
<evidence type="ECO:0000313" key="3">
    <source>
        <dbReference type="Proteomes" id="UP001596250"/>
    </source>
</evidence>
<evidence type="ECO:0000313" key="2">
    <source>
        <dbReference type="EMBL" id="MFC5987624.1"/>
    </source>
</evidence>